<dbReference type="OrthoDB" id="9008236at2"/>
<accession>A0A4P2PVZ0</accession>
<evidence type="ECO:0000256" key="1">
    <source>
        <dbReference type="SAM" id="MobiDB-lite"/>
    </source>
</evidence>
<sequence length="89" mass="10113">MRRDLAEDITKRIRLCIGELNDILIFVRNNCSEGEFKAFRRGVGNVLSEIQDRLTDPIYREHPDVIPSDANYTPLPGPTLKDIAAKSRS</sequence>
<organism evidence="2 3">
    <name type="scientific">Sorangium cellulosum</name>
    <name type="common">Polyangium cellulosum</name>
    <dbReference type="NCBI Taxonomy" id="56"/>
    <lineage>
        <taxon>Bacteria</taxon>
        <taxon>Pseudomonadati</taxon>
        <taxon>Myxococcota</taxon>
        <taxon>Polyangia</taxon>
        <taxon>Polyangiales</taxon>
        <taxon>Polyangiaceae</taxon>
        <taxon>Sorangium</taxon>
    </lineage>
</organism>
<dbReference type="AlphaFoldDB" id="A0A4P2PVZ0"/>
<gene>
    <name evidence="2" type="ORF">SOCEGT47_014040</name>
</gene>
<dbReference type="Proteomes" id="UP000295781">
    <property type="component" value="Chromosome"/>
</dbReference>
<dbReference type="EMBL" id="CP012670">
    <property type="protein sequence ID" value="AUX20927.1"/>
    <property type="molecule type" value="Genomic_DNA"/>
</dbReference>
<dbReference type="RefSeq" id="WP_129346321.1">
    <property type="nucleotide sequence ID" value="NZ_CP012670.1"/>
</dbReference>
<evidence type="ECO:0000313" key="2">
    <source>
        <dbReference type="EMBL" id="AUX20927.1"/>
    </source>
</evidence>
<proteinExistence type="predicted"/>
<protein>
    <submittedName>
        <fullName evidence="2">Uncharacterized protein</fullName>
    </submittedName>
</protein>
<evidence type="ECO:0000313" key="3">
    <source>
        <dbReference type="Proteomes" id="UP000295781"/>
    </source>
</evidence>
<feature type="region of interest" description="Disordered" evidence="1">
    <location>
        <begin position="65"/>
        <end position="89"/>
    </location>
</feature>
<reference evidence="2 3" key="1">
    <citation type="submission" date="2015-09" db="EMBL/GenBank/DDBJ databases">
        <title>Sorangium comparison.</title>
        <authorList>
            <person name="Zaburannyi N."/>
            <person name="Bunk B."/>
            <person name="Overmann J."/>
            <person name="Mueller R."/>
        </authorList>
    </citation>
    <scope>NUCLEOTIDE SEQUENCE [LARGE SCALE GENOMIC DNA]</scope>
    <source>
        <strain evidence="2 3">So ceGT47</strain>
    </source>
</reference>
<name>A0A4P2PVZ0_SORCE</name>